<dbReference type="PROSITE" id="PS50082">
    <property type="entry name" value="WD_REPEATS_2"/>
    <property type="match status" value="1"/>
</dbReference>
<reference evidence="5" key="1">
    <citation type="submission" date="2021-02" db="EMBL/GenBank/DDBJ databases">
        <authorList>
            <person name="Nowell W R."/>
        </authorList>
    </citation>
    <scope>NUCLEOTIDE SEQUENCE</scope>
</reference>
<dbReference type="Proteomes" id="UP000681720">
    <property type="component" value="Unassembled WGS sequence"/>
</dbReference>
<sequence length="415" mass="46842">MASQSSSEINEQNAPDENPSEEPNNEDCTQRKRIRVGSHPDDDSDTKINNENTNKPINELLSAAATNVENHETTEHKKTTSSIGLKKRRKLNVDIEEMISQDEKTNDSIQSTKSSASKDESTATDEDDDDNETKHDDDDEDEADDINEQNNLPPTINRYLRLRQRQLGIFHRPRERTTCRAFHNHMIADRNLIQRMKVSHTLDGHNGCVNALAFNRTGTLLASASDDLQIILWDWASNQAAVAYDSEHRSNVFQAKFIPFSDDCKIVSCARDGQIRLAELHPDGSLSRTKKIAQHSASAHKLSIDNITGTDIFSCGEDGIVFHVDIRENKSNKILSVSSEPMNSLPLYSIELNRNNQNEFVIAGMDPYIRVFDRRYLDSVTAKPLKNFCPDLLKKIEDRQRQPSVTCAVYNCNGT</sequence>
<protein>
    <recommendedName>
        <fullName evidence="7">DDB1-and CUL4-associated factor 8</fullName>
    </recommendedName>
</protein>
<evidence type="ECO:0000313" key="6">
    <source>
        <dbReference type="Proteomes" id="UP000681720"/>
    </source>
</evidence>
<dbReference type="Pfam" id="PF00400">
    <property type="entry name" value="WD40"/>
    <property type="match status" value="1"/>
</dbReference>
<dbReference type="PROSITE" id="PS50294">
    <property type="entry name" value="WD_REPEATS_REGION"/>
    <property type="match status" value="1"/>
</dbReference>
<dbReference type="PANTHER" id="PTHR15574:SF21">
    <property type="entry name" value="DDB1- AND CUL4-ASSOCIATED FACTOR 8"/>
    <property type="match status" value="1"/>
</dbReference>
<comment type="caution">
    <text evidence="5">The sequence shown here is derived from an EMBL/GenBank/DDBJ whole genome shotgun (WGS) entry which is preliminary data.</text>
</comment>
<dbReference type="GO" id="GO:0080008">
    <property type="term" value="C:Cul4-RING E3 ubiquitin ligase complex"/>
    <property type="evidence" value="ECO:0007669"/>
    <property type="project" value="TreeGrafter"/>
</dbReference>
<name>A0A8S2ZXW4_9BILA</name>
<feature type="compositionally biased region" description="Basic and acidic residues" evidence="4">
    <location>
        <begin position="69"/>
        <end position="78"/>
    </location>
</feature>
<proteinExistence type="predicted"/>
<feature type="compositionally biased region" description="Polar residues" evidence="4">
    <location>
        <begin position="1"/>
        <end position="12"/>
    </location>
</feature>
<feature type="region of interest" description="Disordered" evidence="4">
    <location>
        <begin position="97"/>
        <end position="157"/>
    </location>
</feature>
<dbReference type="InterPro" id="IPR015943">
    <property type="entry name" value="WD40/YVTN_repeat-like_dom_sf"/>
</dbReference>
<dbReference type="SMART" id="SM00320">
    <property type="entry name" value="WD40"/>
    <property type="match status" value="4"/>
</dbReference>
<dbReference type="GO" id="GO:0005737">
    <property type="term" value="C:cytoplasm"/>
    <property type="evidence" value="ECO:0007669"/>
    <property type="project" value="TreeGrafter"/>
</dbReference>
<dbReference type="AlphaFoldDB" id="A0A8S2ZXW4"/>
<feature type="non-terminal residue" evidence="5">
    <location>
        <position position="1"/>
    </location>
</feature>
<feature type="repeat" description="WD" evidence="3">
    <location>
        <begin position="202"/>
        <end position="243"/>
    </location>
</feature>
<dbReference type="InterPro" id="IPR036322">
    <property type="entry name" value="WD40_repeat_dom_sf"/>
</dbReference>
<dbReference type="Gene3D" id="2.130.10.10">
    <property type="entry name" value="YVTN repeat-like/Quinoprotein amine dehydrogenase"/>
    <property type="match status" value="1"/>
</dbReference>
<accession>A0A8S2ZXW4</accession>
<evidence type="ECO:0000256" key="4">
    <source>
        <dbReference type="SAM" id="MobiDB-lite"/>
    </source>
</evidence>
<evidence type="ECO:0000256" key="3">
    <source>
        <dbReference type="PROSITE-ProRule" id="PRU00221"/>
    </source>
</evidence>
<evidence type="ECO:0000256" key="1">
    <source>
        <dbReference type="ARBA" id="ARBA00022574"/>
    </source>
</evidence>
<evidence type="ECO:0008006" key="7">
    <source>
        <dbReference type="Google" id="ProtNLM"/>
    </source>
</evidence>
<dbReference type="InterPro" id="IPR001680">
    <property type="entry name" value="WD40_rpt"/>
</dbReference>
<evidence type="ECO:0000313" key="5">
    <source>
        <dbReference type="EMBL" id="CAF4676786.1"/>
    </source>
</evidence>
<feature type="compositionally biased region" description="Basic and acidic residues" evidence="4">
    <location>
        <begin position="38"/>
        <end position="48"/>
    </location>
</feature>
<feature type="compositionally biased region" description="Acidic residues" evidence="4">
    <location>
        <begin position="122"/>
        <end position="147"/>
    </location>
</feature>
<keyword evidence="1 3" id="KW-0853">WD repeat</keyword>
<evidence type="ECO:0000256" key="2">
    <source>
        <dbReference type="ARBA" id="ARBA00022737"/>
    </source>
</evidence>
<dbReference type="SUPFAM" id="SSF50978">
    <property type="entry name" value="WD40 repeat-like"/>
    <property type="match status" value="1"/>
</dbReference>
<feature type="region of interest" description="Disordered" evidence="4">
    <location>
        <begin position="1"/>
        <end position="85"/>
    </location>
</feature>
<keyword evidence="2" id="KW-0677">Repeat</keyword>
<gene>
    <name evidence="5" type="ORF">GIL414_LOCUS42114</name>
</gene>
<dbReference type="InterPro" id="IPR045151">
    <property type="entry name" value="DCAF8"/>
</dbReference>
<organism evidence="5 6">
    <name type="scientific">Rotaria magnacalcarata</name>
    <dbReference type="NCBI Taxonomy" id="392030"/>
    <lineage>
        <taxon>Eukaryota</taxon>
        <taxon>Metazoa</taxon>
        <taxon>Spiralia</taxon>
        <taxon>Gnathifera</taxon>
        <taxon>Rotifera</taxon>
        <taxon>Eurotatoria</taxon>
        <taxon>Bdelloidea</taxon>
        <taxon>Philodinida</taxon>
        <taxon>Philodinidae</taxon>
        <taxon>Rotaria</taxon>
    </lineage>
</organism>
<dbReference type="EMBL" id="CAJOBJ010121188">
    <property type="protein sequence ID" value="CAF4676786.1"/>
    <property type="molecule type" value="Genomic_DNA"/>
</dbReference>
<dbReference type="PANTHER" id="PTHR15574">
    <property type="entry name" value="WD REPEAT DOMAIN-CONTAINING FAMILY"/>
    <property type="match status" value="1"/>
</dbReference>